<evidence type="ECO:0000256" key="1">
    <source>
        <dbReference type="SAM" id="MobiDB-lite"/>
    </source>
</evidence>
<accession>D6W4Q5</accession>
<name>D6W4Q5_DROME</name>
<feature type="region of interest" description="Disordered" evidence="1">
    <location>
        <begin position="20"/>
        <end position="43"/>
    </location>
</feature>
<sequence length="96" mass="10484">YAAECRCVRAWCCCFSLRLCGSSPKKSKSDGTENENENESESQGIMSAGCAADVARCWCLCSLELVWVPWGSLLCDVTRSCVALSFIMKFTASAHN</sequence>
<evidence type="ECO:0000313" key="2">
    <source>
        <dbReference type="EMBL" id="ADI32793.1"/>
    </source>
</evidence>
<protein>
    <submittedName>
        <fullName evidence="2">MIP22723p</fullName>
    </submittedName>
</protein>
<organism evidence="2">
    <name type="scientific">Drosophila melanogaster</name>
    <name type="common">Fruit fly</name>
    <dbReference type="NCBI Taxonomy" id="7227"/>
    <lineage>
        <taxon>Eukaryota</taxon>
        <taxon>Metazoa</taxon>
        <taxon>Ecdysozoa</taxon>
        <taxon>Arthropoda</taxon>
        <taxon>Hexapoda</taxon>
        <taxon>Insecta</taxon>
        <taxon>Pterygota</taxon>
        <taxon>Neoptera</taxon>
        <taxon>Endopterygota</taxon>
        <taxon>Diptera</taxon>
        <taxon>Brachycera</taxon>
        <taxon>Muscomorpha</taxon>
        <taxon>Ephydroidea</taxon>
        <taxon>Drosophilidae</taxon>
        <taxon>Drosophila</taxon>
        <taxon>Sophophora</taxon>
    </lineage>
</organism>
<reference evidence="2" key="1">
    <citation type="submission" date="2010-06" db="EMBL/GenBank/DDBJ databases">
        <authorList>
            <person name="Carlson J."/>
            <person name="Booth B."/>
            <person name="Frise E."/>
            <person name="Sandler J."/>
            <person name="Wan K."/>
            <person name="Yu C."/>
            <person name="Celniker S."/>
        </authorList>
    </citation>
    <scope>NUCLEOTIDE SEQUENCE</scope>
</reference>
<feature type="non-terminal residue" evidence="2">
    <location>
        <position position="1"/>
    </location>
</feature>
<dbReference type="EMBL" id="BT124955">
    <property type="protein sequence ID" value="ADI32793.1"/>
    <property type="molecule type" value="mRNA"/>
</dbReference>
<proteinExistence type="evidence at transcript level"/>
<dbReference type="AlphaFoldDB" id="D6W4Q5"/>